<dbReference type="GO" id="GO:0016926">
    <property type="term" value="P:protein desumoylation"/>
    <property type="evidence" value="ECO:0007669"/>
    <property type="project" value="UniProtKB-ARBA"/>
</dbReference>
<dbReference type="PANTHER" id="PTHR46915:SF2">
    <property type="entry name" value="UBIQUITIN-LIKE PROTEASE 4"/>
    <property type="match status" value="1"/>
</dbReference>
<dbReference type="GO" id="GO:0008234">
    <property type="term" value="F:cysteine-type peptidase activity"/>
    <property type="evidence" value="ECO:0007669"/>
    <property type="project" value="UniProtKB-KW"/>
</dbReference>
<feature type="domain" description="Ubiquitin-like protease family profile" evidence="7">
    <location>
        <begin position="464"/>
        <end position="645"/>
    </location>
</feature>
<dbReference type="Pfam" id="PF02902">
    <property type="entry name" value="Peptidase_C48"/>
    <property type="match status" value="1"/>
</dbReference>
<dbReference type="Gene3D" id="3.40.395.10">
    <property type="entry name" value="Adenoviral Proteinase, Chain A"/>
    <property type="match status" value="1"/>
</dbReference>
<feature type="compositionally biased region" description="Basic and acidic residues" evidence="6">
    <location>
        <begin position="67"/>
        <end position="77"/>
    </location>
</feature>
<dbReference type="GO" id="GO:0006508">
    <property type="term" value="P:proteolysis"/>
    <property type="evidence" value="ECO:0007669"/>
    <property type="project" value="UniProtKB-KW"/>
</dbReference>
<evidence type="ECO:0000256" key="1">
    <source>
        <dbReference type="ARBA" id="ARBA00005234"/>
    </source>
</evidence>
<dbReference type="EMBL" id="JBHFFA010000006">
    <property type="protein sequence ID" value="KAL2620077.1"/>
    <property type="molecule type" value="Genomic_DNA"/>
</dbReference>
<feature type="compositionally biased region" description="Basic and acidic residues" evidence="6">
    <location>
        <begin position="30"/>
        <end position="50"/>
    </location>
</feature>
<dbReference type="PROSITE" id="PS50600">
    <property type="entry name" value="ULP_PROTEASE"/>
    <property type="match status" value="1"/>
</dbReference>
<feature type="compositionally biased region" description="Polar residues" evidence="6">
    <location>
        <begin position="108"/>
        <end position="117"/>
    </location>
</feature>
<feature type="compositionally biased region" description="Basic and acidic residues" evidence="6">
    <location>
        <begin position="1"/>
        <end position="21"/>
    </location>
</feature>
<dbReference type="PANTHER" id="PTHR46915">
    <property type="entry name" value="UBIQUITIN-LIKE PROTEASE 4-RELATED"/>
    <property type="match status" value="1"/>
</dbReference>
<dbReference type="Proteomes" id="UP001605036">
    <property type="component" value="Unassembled WGS sequence"/>
</dbReference>
<evidence type="ECO:0000256" key="3">
    <source>
        <dbReference type="ARBA" id="ARBA00022801"/>
    </source>
</evidence>
<sequence length="667" mass="75331">MKIKKDGHLVEPLDPDVDAKSQKTPKKKQKGSEEPSRKRPRSESDPKDLNEGNLSSAMETSRKGKGKVTESSHRPDVDTDMDIPAEDRRRLKIGMTASRLEMDPPLSTPTRQTSGRGNNHILAGDTTKKVPPTSSKIPSDVILEESVSQMTTVLSNIIEHHGCKNQRLASLEQDLAHAKLEEEKLKATIEALEKEKSEMNARVALMERKDLYDLLEAKMEGFHIANHPRTIGGFENLNLTITKKWVEIPMLNLEEFEKCPMDFSDFVQGHRTLQDEVDRTSIDACYQSLLDALKAAIGTFPNSLAVFEYMQSIFDSYVNPNDDPNVQPLVKGLDADDFSVDKFFGLQDPTSPDDVQASPDFEEDLRTNQRLRLQAEVRNGAKPQRVTRPTHVRLDYEPTILPDIPPTDNPTRPVTLDLSVDARKDPSSPPPSQIVPVPALVDLTQYASSPENKGSEDQGWPCKNDLTKADLESAMYKGRYLRGDVINMYINEAFLKKPREQLHNMFYVNTFWFTKASELVARYDKTNHVEEAMIKITRLRKSICPELHDEDMQGNLPAWIFVPIHGKNHWSLAIIRLHNDASWLAHLDSSQETHDPEAIFHVLKQVLWLIVPIDPALVMTGIMNVEQQQDGHSCGKHVLQMLVGAAMKESDGLDRCFREEGLRYIAT</sequence>
<dbReference type="InterPro" id="IPR038765">
    <property type="entry name" value="Papain-like_cys_pep_sf"/>
</dbReference>
<evidence type="ECO:0000256" key="2">
    <source>
        <dbReference type="ARBA" id="ARBA00022670"/>
    </source>
</evidence>
<keyword evidence="9" id="KW-1185">Reference proteome</keyword>
<dbReference type="InterPro" id="IPR003653">
    <property type="entry name" value="Peptidase_C48_C"/>
</dbReference>
<dbReference type="SUPFAM" id="SSF54001">
    <property type="entry name" value="Cysteine proteinases"/>
    <property type="match status" value="1"/>
</dbReference>
<proteinExistence type="inferred from homology"/>
<reference evidence="8 9" key="1">
    <citation type="submission" date="2024-09" db="EMBL/GenBank/DDBJ databases">
        <title>Chromosome-scale assembly of Riccia fluitans.</title>
        <authorList>
            <person name="Paukszto L."/>
            <person name="Sawicki J."/>
            <person name="Karawczyk K."/>
            <person name="Piernik-Szablinska J."/>
            <person name="Szczecinska M."/>
            <person name="Mazdziarz M."/>
        </authorList>
    </citation>
    <scope>NUCLEOTIDE SEQUENCE [LARGE SCALE GENOMIC DNA]</scope>
    <source>
        <strain evidence="8">Rf_01</strain>
        <tissue evidence="8">Aerial parts of the thallus</tissue>
    </source>
</reference>
<gene>
    <name evidence="8" type="ORF">R1flu_000282</name>
</gene>
<keyword evidence="2" id="KW-0645">Protease</keyword>
<keyword evidence="4" id="KW-0788">Thiol protease</keyword>
<organism evidence="8 9">
    <name type="scientific">Riccia fluitans</name>
    <dbReference type="NCBI Taxonomy" id="41844"/>
    <lineage>
        <taxon>Eukaryota</taxon>
        <taxon>Viridiplantae</taxon>
        <taxon>Streptophyta</taxon>
        <taxon>Embryophyta</taxon>
        <taxon>Marchantiophyta</taxon>
        <taxon>Marchantiopsida</taxon>
        <taxon>Marchantiidae</taxon>
        <taxon>Marchantiales</taxon>
        <taxon>Ricciaceae</taxon>
        <taxon>Riccia</taxon>
    </lineage>
</organism>
<comment type="caution">
    <text evidence="8">The sequence shown here is derived from an EMBL/GenBank/DDBJ whole genome shotgun (WGS) entry which is preliminary data.</text>
</comment>
<evidence type="ECO:0000259" key="7">
    <source>
        <dbReference type="PROSITE" id="PS50600"/>
    </source>
</evidence>
<evidence type="ECO:0000256" key="4">
    <source>
        <dbReference type="ARBA" id="ARBA00022807"/>
    </source>
</evidence>
<keyword evidence="3" id="KW-0378">Hydrolase</keyword>
<evidence type="ECO:0000313" key="9">
    <source>
        <dbReference type="Proteomes" id="UP001605036"/>
    </source>
</evidence>
<dbReference type="AlphaFoldDB" id="A0ABD1Y306"/>
<evidence type="ECO:0000256" key="6">
    <source>
        <dbReference type="SAM" id="MobiDB-lite"/>
    </source>
</evidence>
<evidence type="ECO:0000313" key="8">
    <source>
        <dbReference type="EMBL" id="KAL2620077.1"/>
    </source>
</evidence>
<keyword evidence="5" id="KW-0175">Coiled coil</keyword>
<feature type="region of interest" description="Disordered" evidence="6">
    <location>
        <begin position="1"/>
        <end position="136"/>
    </location>
</feature>
<feature type="coiled-coil region" evidence="5">
    <location>
        <begin position="168"/>
        <end position="209"/>
    </location>
</feature>
<accession>A0ABD1Y306</accession>
<name>A0ABD1Y306_9MARC</name>
<protein>
    <recommendedName>
        <fullName evidence="7">Ubiquitin-like protease family profile domain-containing protein</fullName>
    </recommendedName>
</protein>
<comment type="similarity">
    <text evidence="1">Belongs to the peptidase C48 family.</text>
</comment>
<evidence type="ECO:0000256" key="5">
    <source>
        <dbReference type="SAM" id="Coils"/>
    </source>
</evidence>